<gene>
    <name evidence="1" type="ORF">CEXT_97681</name>
</gene>
<proteinExistence type="predicted"/>
<accession>A0AAV4XV49</accession>
<sequence>MIKSYQVRKKPLLLKISFPFLSPFPFFMSRNSPDLFPRCSFAKMDAQLRQSELKTLELLTPHLRLKKKNHLHQFSVVFSLSWIEASFSFQKDILLEKYCCRATLKHAGILPTAHSLFLKTE</sequence>
<name>A0AAV4XV49_CAEEX</name>
<organism evidence="1 2">
    <name type="scientific">Caerostris extrusa</name>
    <name type="common">Bark spider</name>
    <name type="synonym">Caerostris bankana</name>
    <dbReference type="NCBI Taxonomy" id="172846"/>
    <lineage>
        <taxon>Eukaryota</taxon>
        <taxon>Metazoa</taxon>
        <taxon>Ecdysozoa</taxon>
        <taxon>Arthropoda</taxon>
        <taxon>Chelicerata</taxon>
        <taxon>Arachnida</taxon>
        <taxon>Araneae</taxon>
        <taxon>Araneomorphae</taxon>
        <taxon>Entelegynae</taxon>
        <taxon>Araneoidea</taxon>
        <taxon>Araneidae</taxon>
        <taxon>Caerostris</taxon>
    </lineage>
</organism>
<dbReference type="AlphaFoldDB" id="A0AAV4XV49"/>
<keyword evidence="2" id="KW-1185">Reference proteome</keyword>
<evidence type="ECO:0000313" key="1">
    <source>
        <dbReference type="EMBL" id="GIY98075.1"/>
    </source>
</evidence>
<reference evidence="1 2" key="1">
    <citation type="submission" date="2021-06" db="EMBL/GenBank/DDBJ databases">
        <title>Caerostris extrusa draft genome.</title>
        <authorList>
            <person name="Kono N."/>
            <person name="Arakawa K."/>
        </authorList>
    </citation>
    <scope>NUCLEOTIDE SEQUENCE [LARGE SCALE GENOMIC DNA]</scope>
</reference>
<protein>
    <submittedName>
        <fullName evidence="1">Uncharacterized protein</fullName>
    </submittedName>
</protein>
<comment type="caution">
    <text evidence="1">The sequence shown here is derived from an EMBL/GenBank/DDBJ whole genome shotgun (WGS) entry which is preliminary data.</text>
</comment>
<dbReference type="Proteomes" id="UP001054945">
    <property type="component" value="Unassembled WGS sequence"/>
</dbReference>
<dbReference type="EMBL" id="BPLR01018254">
    <property type="protein sequence ID" value="GIY98075.1"/>
    <property type="molecule type" value="Genomic_DNA"/>
</dbReference>
<evidence type="ECO:0000313" key="2">
    <source>
        <dbReference type="Proteomes" id="UP001054945"/>
    </source>
</evidence>